<protein>
    <recommendedName>
        <fullName evidence="1">tRNA intron endonuclease catalytic domain-containing protein</fullName>
    </recommendedName>
</protein>
<dbReference type="InterPro" id="IPR036167">
    <property type="entry name" value="tRNA_intron_Endo_cat-like_sf"/>
</dbReference>
<proteinExistence type="predicted"/>
<dbReference type="InterPro" id="IPR011856">
    <property type="entry name" value="tRNA_endonuc-like_dom_sf"/>
</dbReference>
<organism evidence="2">
    <name type="scientific">uncultured marine group II/III euryarchaeote KM3_63_B12</name>
    <dbReference type="NCBI Taxonomy" id="1456474"/>
    <lineage>
        <taxon>Archaea</taxon>
        <taxon>Methanobacteriati</taxon>
        <taxon>Methanobacteriota</taxon>
        <taxon>environmental samples</taxon>
    </lineage>
</organism>
<name>A0A075HEI4_9EURY</name>
<feature type="domain" description="tRNA intron endonuclease catalytic" evidence="1">
    <location>
        <begin position="257"/>
        <end position="320"/>
    </location>
</feature>
<evidence type="ECO:0000259" key="1">
    <source>
        <dbReference type="Pfam" id="PF01974"/>
    </source>
</evidence>
<dbReference type="SUPFAM" id="SSF53032">
    <property type="entry name" value="tRNA-intron endonuclease catalytic domain-like"/>
    <property type="match status" value="1"/>
</dbReference>
<dbReference type="EMBL" id="KF900977">
    <property type="protein sequence ID" value="AIF13580.1"/>
    <property type="molecule type" value="Genomic_DNA"/>
</dbReference>
<dbReference type="GO" id="GO:0006388">
    <property type="term" value="P:tRNA splicing, via endonucleolytic cleavage and ligation"/>
    <property type="evidence" value="ECO:0007669"/>
    <property type="project" value="InterPro"/>
</dbReference>
<reference evidence="2" key="1">
    <citation type="journal article" date="2014" name="Genome Biol. Evol.">
        <title>Pangenome evidence for extensive interdomain horizontal transfer affecting lineage core and shell genes in uncultured planktonic thaumarchaeota and euryarchaeota.</title>
        <authorList>
            <person name="Deschamps P."/>
            <person name="Zivanovic Y."/>
            <person name="Moreira D."/>
            <person name="Rodriguez-Valera F."/>
            <person name="Lopez-Garcia P."/>
        </authorList>
    </citation>
    <scope>NUCLEOTIDE SEQUENCE</scope>
</reference>
<dbReference type="CDD" id="cd22363">
    <property type="entry name" value="tRNA-intron_lyase_C"/>
    <property type="match status" value="1"/>
</dbReference>
<dbReference type="Gene3D" id="3.40.1350.10">
    <property type="match status" value="1"/>
</dbReference>
<dbReference type="GO" id="GO:0003676">
    <property type="term" value="F:nucleic acid binding"/>
    <property type="evidence" value="ECO:0007669"/>
    <property type="project" value="InterPro"/>
</dbReference>
<accession>A0A075HEI4</accession>
<evidence type="ECO:0000313" key="2">
    <source>
        <dbReference type="EMBL" id="AIF13580.1"/>
    </source>
</evidence>
<dbReference type="GO" id="GO:0000213">
    <property type="term" value="F:tRNA-intron lyase activity"/>
    <property type="evidence" value="ECO:0007669"/>
    <property type="project" value="InterPro"/>
</dbReference>
<dbReference type="Pfam" id="PF01974">
    <property type="entry name" value="tRNA_int_endo"/>
    <property type="match status" value="1"/>
</dbReference>
<sequence>MPPAHSSREPYGEAVEKHREGWLYSGQASDRLWAKSAIGRPMGQSRLLLTGAEVIFCNEHRHLDLPYPEWLVDAVGDDLCLLDEAVVMEALRVPGNKVVVNANLNDLDVDHSLSTWAARWPSDTHPRDEGPIAEVRWFHASSELDAEDLYEWSEEVSSRDRIAEVIVVDDESSVVSYRVSTAAPSGEMGRLSNQAVQQICHRKFKPLANGSVIVFEDDEWPDERIGIPHPSGRILDSITSQMIFSDGDTLSMGSSILRDLLSKGLHPRPGFKYGTRWRCYHKPLGEEHAPWLVVHPAEAPSDWEGACLASRLAAGVGKIWLHPLQVQDSWEYLSISRPPADSRWSNPSRR</sequence>
<dbReference type="AlphaFoldDB" id="A0A075HEI4"/>
<dbReference type="InterPro" id="IPR006677">
    <property type="entry name" value="tRNA_intron_Endonuc_cat-like"/>
</dbReference>